<dbReference type="CDD" id="cd00586">
    <property type="entry name" value="4HBT"/>
    <property type="match status" value="1"/>
</dbReference>
<dbReference type="Proteomes" id="UP001167160">
    <property type="component" value="Unassembled WGS sequence"/>
</dbReference>
<dbReference type="Pfam" id="PF13279">
    <property type="entry name" value="4HBT_2"/>
    <property type="match status" value="1"/>
</dbReference>
<dbReference type="InterPro" id="IPR050563">
    <property type="entry name" value="4-hydroxybenzoyl-CoA_TE"/>
</dbReference>
<evidence type="ECO:0000313" key="2">
    <source>
        <dbReference type="Proteomes" id="UP001167160"/>
    </source>
</evidence>
<dbReference type="PANTHER" id="PTHR31793">
    <property type="entry name" value="4-HYDROXYBENZOYL-COA THIOESTERASE FAMILY MEMBER"/>
    <property type="match status" value="1"/>
</dbReference>
<accession>A0ABT0X070</accession>
<protein>
    <submittedName>
        <fullName evidence="1">Acyl-CoA thioesterase</fullName>
    </submittedName>
</protein>
<gene>
    <name evidence="1" type="ORF">M1E25_01110</name>
</gene>
<evidence type="ECO:0000313" key="1">
    <source>
        <dbReference type="EMBL" id="MCM2575965.1"/>
    </source>
</evidence>
<name>A0ABT0X070_9ACTN</name>
<proteinExistence type="predicted"/>
<dbReference type="SUPFAM" id="SSF54637">
    <property type="entry name" value="Thioesterase/thiol ester dehydrase-isomerase"/>
    <property type="match status" value="1"/>
</dbReference>
<keyword evidence="2" id="KW-1185">Reference proteome</keyword>
<dbReference type="PANTHER" id="PTHR31793:SF24">
    <property type="entry name" value="LONG-CHAIN ACYL-COA THIOESTERASE FADM"/>
    <property type="match status" value="1"/>
</dbReference>
<sequence length="133" mass="14817">MDAFGHVNNVVFLRYLEEARIDFMFRLAPGEGSTSFTGGSVVARHEIDYLRPLVHRHEPVTVETWVTRINAASLTVAYEVKDTEQVYVRASTVVVPFNLAEGRPRRITAEERSFLEAYTDGADDADSPEGVAA</sequence>
<dbReference type="Gene3D" id="3.10.129.10">
    <property type="entry name" value="Hotdog Thioesterase"/>
    <property type="match status" value="1"/>
</dbReference>
<dbReference type="InterPro" id="IPR029069">
    <property type="entry name" value="HotDog_dom_sf"/>
</dbReference>
<comment type="caution">
    <text evidence="1">The sequence shown here is derived from an EMBL/GenBank/DDBJ whole genome shotgun (WGS) entry which is preliminary data.</text>
</comment>
<dbReference type="EMBL" id="JAMQGM010000001">
    <property type="protein sequence ID" value="MCM2575965.1"/>
    <property type="molecule type" value="Genomic_DNA"/>
</dbReference>
<organism evidence="1 2">
    <name type="scientific">Streptomyces meridianus</name>
    <dbReference type="NCBI Taxonomy" id="2938945"/>
    <lineage>
        <taxon>Bacteria</taxon>
        <taxon>Bacillati</taxon>
        <taxon>Actinomycetota</taxon>
        <taxon>Actinomycetes</taxon>
        <taxon>Kitasatosporales</taxon>
        <taxon>Streptomycetaceae</taxon>
        <taxon>Streptomyces</taxon>
    </lineage>
</organism>
<reference evidence="1" key="1">
    <citation type="journal article" date="2023" name="Int. J. Syst. Evol. Microbiol.">
        <title>Streptomyces meridianus sp. nov. isolated from brackish water of the Tagus estuary in Alcochete, Portugal.</title>
        <authorList>
            <person name="Santos J.D.N."/>
            <person name="Klimek D."/>
            <person name="Calusinska M."/>
            <person name="Lobo Da Cunha A."/>
            <person name="Catita J."/>
            <person name="Goncalves H."/>
            <person name="Gonzalez I."/>
            <person name="Reyes F."/>
            <person name="Lage O.M."/>
        </authorList>
    </citation>
    <scope>NUCLEOTIDE SEQUENCE</scope>
    <source>
        <strain evidence="1">MTZ3.1</strain>
    </source>
</reference>